<reference evidence="1 2" key="1">
    <citation type="journal article" date="2016" name="Front. Microbiol.">
        <title>Genomic Resource of Rice Seed Associated Bacteria.</title>
        <authorList>
            <person name="Midha S."/>
            <person name="Bansal K."/>
            <person name="Sharma S."/>
            <person name="Kumar N."/>
            <person name="Patil P.P."/>
            <person name="Chaudhry V."/>
            <person name="Patil P.B."/>
        </authorList>
    </citation>
    <scope>NUCLEOTIDE SEQUENCE [LARGE SCALE GENOMIC DNA]</scope>
    <source>
        <strain evidence="1 2">NS331</strain>
    </source>
</reference>
<name>A0A147GLP8_9BURK</name>
<protein>
    <recommendedName>
        <fullName evidence="3">Type VI secretion system protein ImpM</fullName>
    </recommendedName>
</protein>
<dbReference type="Proteomes" id="UP000072741">
    <property type="component" value="Unassembled WGS sequence"/>
</dbReference>
<dbReference type="Pfam" id="PF09867">
    <property type="entry name" value="TagF_N"/>
    <property type="match status" value="1"/>
</dbReference>
<comment type="caution">
    <text evidence="1">The sequence shown here is derived from an EMBL/GenBank/DDBJ whole genome shotgun (WGS) entry which is preliminary data.</text>
</comment>
<sequence length="214" mass="23050">MAAHFLAEPQALPGWFGKLPGIGDFAHRRLPAAFRAAWDGWMQEGLMQLRLRHEGEWHARYLEGPLWFFMLAPGVADGQAWAGVMMPSVDGVGRYFPFTVAAPLQGTMPAAAEWPALLAWWQCAAQAALQALEQDLDAAAFDALLTAMHGSTGSATEAGEAPAWPAHGQSLWLTQPETTGAPVLTAAGLPRGARFDLLFGFDDRTEGSLPEVAR</sequence>
<dbReference type="PATRIC" id="fig|433924.3.peg.2058"/>
<accession>A0A147GLP8</accession>
<dbReference type="InterPro" id="IPR017748">
    <property type="entry name" value="TagF"/>
</dbReference>
<dbReference type="OrthoDB" id="9801841at2"/>
<gene>
    <name evidence="1" type="ORF">NS331_24080</name>
</gene>
<dbReference type="Gene3D" id="3.40.1730.10">
    <property type="entry name" value="pa0076 domain"/>
    <property type="match status" value="1"/>
</dbReference>
<dbReference type="NCBIfam" id="TIGR03373">
    <property type="entry name" value="VI_minor_4"/>
    <property type="match status" value="1"/>
</dbReference>
<evidence type="ECO:0008006" key="3">
    <source>
        <dbReference type="Google" id="ProtNLM"/>
    </source>
</evidence>
<dbReference type="EMBL" id="LDSL01000196">
    <property type="protein sequence ID" value="KTT13815.1"/>
    <property type="molecule type" value="Genomic_DNA"/>
</dbReference>
<dbReference type="RefSeq" id="WP_058644448.1">
    <property type="nucleotide sequence ID" value="NZ_LDSL01000196.1"/>
</dbReference>
<organism evidence="1 2">
    <name type="scientific">Pseudacidovorax intermedius</name>
    <dbReference type="NCBI Taxonomy" id="433924"/>
    <lineage>
        <taxon>Bacteria</taxon>
        <taxon>Pseudomonadati</taxon>
        <taxon>Pseudomonadota</taxon>
        <taxon>Betaproteobacteria</taxon>
        <taxon>Burkholderiales</taxon>
        <taxon>Comamonadaceae</taxon>
        <taxon>Pseudacidovorax</taxon>
    </lineage>
</organism>
<evidence type="ECO:0000313" key="1">
    <source>
        <dbReference type="EMBL" id="KTT13815.1"/>
    </source>
</evidence>
<dbReference type="AlphaFoldDB" id="A0A147GLP8"/>
<proteinExistence type="predicted"/>
<evidence type="ECO:0000313" key="2">
    <source>
        <dbReference type="Proteomes" id="UP000072741"/>
    </source>
</evidence>
<dbReference type="InterPro" id="IPR038225">
    <property type="entry name" value="TagF_sf"/>
</dbReference>
<keyword evidence="2" id="KW-1185">Reference proteome</keyword>